<comment type="caution">
    <text evidence="1">The sequence shown here is derived from an EMBL/GenBank/DDBJ whole genome shotgun (WGS) entry which is preliminary data.</text>
</comment>
<dbReference type="PANTHER" id="PTHR10773">
    <property type="entry name" value="DNA-DIRECTED RNA POLYMERASES I, II, AND III SUBUNIT RPABC2"/>
    <property type="match status" value="1"/>
</dbReference>
<sequence length="234" mass="27895">MNALKFTKSYWNSDFNTDQKRQFIAASVEEFPIKRRRERTGTRADKRQTTLHYSFIVRGMKQRVCQKYFLNTLDISQTTIRNTLRKRQDGGMVESDKRGKHVPANKLSDEMRIAIRNHIQRFPCLESHYSRNRSKKKYLGGELNISRMYSLFKDECVEKDIREEEIPKQWVYTDIFNTEFNLSFKAPATDTCDLCDEFIIKLKEANLQERTNLQQQYDEHLSEAQKKIQSKETR</sequence>
<keyword evidence="2" id="KW-1185">Reference proteome</keyword>
<dbReference type="EMBL" id="JANEYF010003606">
    <property type="protein sequence ID" value="KAJ8935229.1"/>
    <property type="molecule type" value="Genomic_DNA"/>
</dbReference>
<dbReference type="Proteomes" id="UP001162156">
    <property type="component" value="Unassembled WGS sequence"/>
</dbReference>
<dbReference type="AlphaFoldDB" id="A0AAV8X9L9"/>
<gene>
    <name evidence="1" type="ORF">NQ314_012928</name>
</gene>
<dbReference type="PANTHER" id="PTHR10773:SF19">
    <property type="match status" value="1"/>
</dbReference>
<evidence type="ECO:0000313" key="1">
    <source>
        <dbReference type="EMBL" id="KAJ8935229.1"/>
    </source>
</evidence>
<protein>
    <recommendedName>
        <fullName evidence="3">Transposase</fullName>
    </recommendedName>
</protein>
<evidence type="ECO:0008006" key="3">
    <source>
        <dbReference type="Google" id="ProtNLM"/>
    </source>
</evidence>
<evidence type="ECO:0000313" key="2">
    <source>
        <dbReference type="Proteomes" id="UP001162156"/>
    </source>
</evidence>
<name>A0AAV8X9L9_9CUCU</name>
<accession>A0AAV8X9L9</accession>
<proteinExistence type="predicted"/>
<organism evidence="1 2">
    <name type="scientific">Rhamnusium bicolor</name>
    <dbReference type="NCBI Taxonomy" id="1586634"/>
    <lineage>
        <taxon>Eukaryota</taxon>
        <taxon>Metazoa</taxon>
        <taxon>Ecdysozoa</taxon>
        <taxon>Arthropoda</taxon>
        <taxon>Hexapoda</taxon>
        <taxon>Insecta</taxon>
        <taxon>Pterygota</taxon>
        <taxon>Neoptera</taxon>
        <taxon>Endopterygota</taxon>
        <taxon>Coleoptera</taxon>
        <taxon>Polyphaga</taxon>
        <taxon>Cucujiformia</taxon>
        <taxon>Chrysomeloidea</taxon>
        <taxon>Cerambycidae</taxon>
        <taxon>Lepturinae</taxon>
        <taxon>Rhagiini</taxon>
        <taxon>Rhamnusium</taxon>
    </lineage>
</organism>
<reference evidence="1" key="1">
    <citation type="journal article" date="2023" name="Insect Mol. Biol.">
        <title>Genome sequencing provides insights into the evolution of gene families encoding plant cell wall-degrading enzymes in longhorned beetles.</title>
        <authorList>
            <person name="Shin N.R."/>
            <person name="Okamura Y."/>
            <person name="Kirsch R."/>
            <person name="Pauchet Y."/>
        </authorList>
    </citation>
    <scope>NUCLEOTIDE SEQUENCE</scope>
    <source>
        <strain evidence="1">RBIC_L_NR</strain>
    </source>
</reference>